<dbReference type="AlphaFoldDB" id="M3EHU1"/>
<dbReference type="Proteomes" id="UP000030760">
    <property type="component" value="Unassembled WGS sequence"/>
</dbReference>
<name>M3EHU1_9ACTN</name>
<evidence type="ECO:0000313" key="1">
    <source>
        <dbReference type="EMBL" id="EMF55881.1"/>
    </source>
</evidence>
<sequence length="48" mass="5315">MNLCVVDRTSPWSDRQTGFFGDGGRHRQCSAHASRVNPSWVTSSVIHA</sequence>
<proteinExistence type="predicted"/>
<evidence type="ECO:0000313" key="2">
    <source>
        <dbReference type="Proteomes" id="UP000030760"/>
    </source>
</evidence>
<accession>M3EHU1</accession>
<reference evidence="2" key="1">
    <citation type="journal article" date="2013" name="Genome Announc.">
        <title>Draft Genome Sequence of Streptomyces bottropensis ATCC 25435, a Bottromycin-Producing Actinomycete.</title>
        <authorList>
            <person name="Zhang H."/>
            <person name="Zhou W."/>
            <person name="Zhuang Y."/>
            <person name="Liang X."/>
            <person name="Liu T."/>
        </authorList>
    </citation>
    <scope>NUCLEOTIDE SEQUENCE [LARGE SCALE GENOMIC DNA]</scope>
    <source>
        <strain evidence="2">ATCC 25435</strain>
    </source>
</reference>
<gene>
    <name evidence="1" type="ORF">SBD_3194</name>
</gene>
<protein>
    <submittedName>
        <fullName evidence="1">Uncharacterized protein</fullName>
    </submittedName>
</protein>
<organism evidence="1 2">
    <name type="scientific">Streptomyces bottropensis ATCC 25435</name>
    <dbReference type="NCBI Taxonomy" id="1054862"/>
    <lineage>
        <taxon>Bacteria</taxon>
        <taxon>Bacillati</taxon>
        <taxon>Actinomycetota</taxon>
        <taxon>Actinomycetes</taxon>
        <taxon>Kitasatosporales</taxon>
        <taxon>Streptomycetaceae</taxon>
        <taxon>Streptomyces</taxon>
    </lineage>
</organism>
<dbReference type="EMBL" id="KB405067">
    <property type="protein sequence ID" value="EMF55881.1"/>
    <property type="molecule type" value="Genomic_DNA"/>
</dbReference>